<evidence type="ECO:0000256" key="4">
    <source>
        <dbReference type="ARBA" id="ARBA00022676"/>
    </source>
</evidence>
<feature type="transmembrane region" description="Helical" evidence="10">
    <location>
        <begin position="251"/>
        <end position="277"/>
    </location>
</feature>
<feature type="transmembrane region" description="Helical" evidence="10">
    <location>
        <begin position="114"/>
        <end position="135"/>
    </location>
</feature>
<dbReference type="InterPro" id="IPR005599">
    <property type="entry name" value="GPI_mannosylTrfase"/>
</dbReference>
<feature type="transmembrane region" description="Helical" evidence="10">
    <location>
        <begin position="169"/>
        <end position="187"/>
    </location>
</feature>
<evidence type="ECO:0000313" key="13">
    <source>
        <dbReference type="EMBL" id="KAJ3424388.1"/>
    </source>
</evidence>
<keyword evidence="5" id="KW-0808">Transferase</keyword>
<dbReference type="GO" id="GO:0006487">
    <property type="term" value="P:protein N-linked glycosylation"/>
    <property type="evidence" value="ECO:0007669"/>
    <property type="project" value="TreeGrafter"/>
</dbReference>
<feature type="transmembrane region" description="Helical" evidence="10">
    <location>
        <begin position="414"/>
        <end position="432"/>
    </location>
</feature>
<evidence type="ECO:0000256" key="3">
    <source>
        <dbReference type="ARBA" id="ARBA00007063"/>
    </source>
</evidence>
<accession>A0AAV7Y3N2</accession>
<feature type="transmembrane region" description="Helical" evidence="10">
    <location>
        <begin position="142"/>
        <end position="163"/>
    </location>
</feature>
<dbReference type="GO" id="GO:0000026">
    <property type="term" value="F:alpha-1,2-mannosyltransferase activity"/>
    <property type="evidence" value="ECO:0007669"/>
    <property type="project" value="TreeGrafter"/>
</dbReference>
<keyword evidence="4 10" id="KW-0328">Glycosyltransferase</keyword>
<feature type="compositionally biased region" description="Basic residues" evidence="11">
    <location>
        <begin position="383"/>
        <end position="397"/>
    </location>
</feature>
<evidence type="ECO:0000256" key="10">
    <source>
        <dbReference type="RuleBase" id="RU363075"/>
    </source>
</evidence>
<evidence type="ECO:0000256" key="9">
    <source>
        <dbReference type="ARBA" id="ARBA00023136"/>
    </source>
</evidence>
<evidence type="ECO:0000256" key="8">
    <source>
        <dbReference type="ARBA" id="ARBA00022989"/>
    </source>
</evidence>
<dbReference type="Proteomes" id="UP001146793">
    <property type="component" value="Unassembled WGS sequence"/>
</dbReference>
<feature type="chain" id="PRO_5043597086" description="Mannosyltransferase" evidence="12">
    <location>
        <begin position="18"/>
        <end position="601"/>
    </location>
</feature>
<comment type="pathway">
    <text evidence="2">Protein modification; protein glycosylation.</text>
</comment>
<feature type="transmembrane region" description="Helical" evidence="10">
    <location>
        <begin position="84"/>
        <end position="102"/>
    </location>
</feature>
<evidence type="ECO:0000256" key="1">
    <source>
        <dbReference type="ARBA" id="ARBA00004477"/>
    </source>
</evidence>
<feature type="compositionally biased region" description="Basic and acidic residues" evidence="11">
    <location>
        <begin position="346"/>
        <end position="358"/>
    </location>
</feature>
<feature type="transmembrane region" description="Helical" evidence="10">
    <location>
        <begin position="54"/>
        <end position="72"/>
    </location>
</feature>
<organism evidence="13 14">
    <name type="scientific">Anaeramoeba flamelloides</name>
    <dbReference type="NCBI Taxonomy" id="1746091"/>
    <lineage>
        <taxon>Eukaryota</taxon>
        <taxon>Metamonada</taxon>
        <taxon>Anaeramoebidae</taxon>
        <taxon>Anaeramoeba</taxon>
    </lineage>
</organism>
<dbReference type="PANTHER" id="PTHR22760:SF2">
    <property type="entry name" value="ALPHA-1,2-MANNOSYLTRANSFERASE ALG9"/>
    <property type="match status" value="1"/>
</dbReference>
<feature type="signal peptide" evidence="12">
    <location>
        <begin position="1"/>
        <end position="17"/>
    </location>
</feature>
<feature type="transmembrane region" description="Helical" evidence="10">
    <location>
        <begin position="284"/>
        <end position="302"/>
    </location>
</feature>
<comment type="caution">
    <text evidence="13">The sequence shown here is derived from an EMBL/GenBank/DDBJ whole genome shotgun (WGS) entry which is preliminary data.</text>
</comment>
<keyword evidence="8 10" id="KW-1133">Transmembrane helix</keyword>
<keyword evidence="12" id="KW-0732">Signal</keyword>
<comment type="subcellular location">
    <subcellularLocation>
        <location evidence="1 10">Endoplasmic reticulum membrane</location>
        <topology evidence="1 10">Multi-pass membrane protein</topology>
    </subcellularLocation>
</comment>
<evidence type="ECO:0000313" key="14">
    <source>
        <dbReference type="Proteomes" id="UP001146793"/>
    </source>
</evidence>
<feature type="transmembrane region" description="Helical" evidence="10">
    <location>
        <begin position="308"/>
        <end position="330"/>
    </location>
</feature>
<keyword evidence="7 10" id="KW-0256">Endoplasmic reticulum</keyword>
<comment type="similarity">
    <text evidence="3 10">Belongs to the glycosyltransferase 22 family.</text>
</comment>
<evidence type="ECO:0000256" key="12">
    <source>
        <dbReference type="SAM" id="SignalP"/>
    </source>
</evidence>
<dbReference type="PANTHER" id="PTHR22760">
    <property type="entry name" value="GLYCOSYLTRANSFERASE"/>
    <property type="match status" value="1"/>
</dbReference>
<dbReference type="Pfam" id="PF03901">
    <property type="entry name" value="Glyco_transf_22"/>
    <property type="match status" value="1"/>
</dbReference>
<protein>
    <recommendedName>
        <fullName evidence="10">Mannosyltransferase</fullName>
        <ecNumber evidence="10">2.4.1.-</ecNumber>
    </recommendedName>
</protein>
<dbReference type="AlphaFoldDB" id="A0AAV7Y3N2"/>
<feature type="transmembrane region" description="Helical" evidence="10">
    <location>
        <begin position="199"/>
        <end position="221"/>
    </location>
</feature>
<evidence type="ECO:0000256" key="6">
    <source>
        <dbReference type="ARBA" id="ARBA00022692"/>
    </source>
</evidence>
<evidence type="ECO:0000256" key="7">
    <source>
        <dbReference type="ARBA" id="ARBA00022824"/>
    </source>
</evidence>
<name>A0AAV7Y3N2_9EUKA</name>
<evidence type="ECO:0000256" key="11">
    <source>
        <dbReference type="SAM" id="MobiDB-lite"/>
    </source>
</evidence>
<reference evidence="13" key="1">
    <citation type="submission" date="2022-08" db="EMBL/GenBank/DDBJ databases">
        <title>Novel sulphate-reducing endosymbionts in the free-living metamonad Anaeramoeba.</title>
        <authorList>
            <person name="Jerlstrom-Hultqvist J."/>
            <person name="Cepicka I."/>
            <person name="Gallot-Lavallee L."/>
            <person name="Salas-Leiva D."/>
            <person name="Curtis B.A."/>
            <person name="Zahonova K."/>
            <person name="Pipaliya S."/>
            <person name="Dacks J."/>
            <person name="Roger A.J."/>
        </authorList>
    </citation>
    <scope>NUCLEOTIDE SEQUENCE</scope>
    <source>
        <strain evidence="13">Busselton2</strain>
    </source>
</reference>
<dbReference type="EMBL" id="JANTQA010000072">
    <property type="protein sequence ID" value="KAJ3424388.1"/>
    <property type="molecule type" value="Genomic_DNA"/>
</dbReference>
<evidence type="ECO:0000256" key="5">
    <source>
        <dbReference type="ARBA" id="ARBA00022679"/>
    </source>
</evidence>
<dbReference type="EC" id="2.4.1.-" evidence="10"/>
<dbReference type="GO" id="GO:0005789">
    <property type="term" value="C:endoplasmic reticulum membrane"/>
    <property type="evidence" value="ECO:0007669"/>
    <property type="project" value="UniProtKB-SubCell"/>
</dbReference>
<evidence type="ECO:0000256" key="2">
    <source>
        <dbReference type="ARBA" id="ARBA00004922"/>
    </source>
</evidence>
<gene>
    <name evidence="13" type="ORF">M0812_29108</name>
</gene>
<feature type="region of interest" description="Disordered" evidence="11">
    <location>
        <begin position="338"/>
        <end position="402"/>
    </location>
</feature>
<feature type="compositionally biased region" description="Basic residues" evidence="11">
    <location>
        <begin position="359"/>
        <end position="376"/>
    </location>
</feature>
<proteinExistence type="inferred from homology"/>
<sequence>MGILNTFLFLSLSNCLASFLNILTDCDEVYNYWEPMHYLINGFGMQTWEYSPSYGLRSYAYVLLYGLPGFVLKKYVTSKATQFFILRSIYGLVSAICETFLIRSLGKKFSKSVTTLATVFFATSTGMLISAPSFLPSTFSMMCVCVYIGGWLIHSDFIVVLSIAASTFIGWPFAVAISIPYLIDFLVRAGLIKFFFKMLAYGILGVVLFLLPMVFVDYYYYGTLVIAPLNIVKYNVFGSNTSSELYGVEDWYFYLLNLFLNFNFLLFAFALSPIILAIKKQTKFIKYLMPAFLWIIFMSIQPHKEERFMYVIYPIIVIASAISVIAILGFPLTNQENETTTASQKSKNENTNEKEKNQKNRKRNGKRNGKQKGKGKQKPDRKNQKKISINKKQKPTIKKKENNVQEKKISKLKIFASILLIIFLIVTVGLSISRTAGLHEAYGSPIIVWRTLYEQELSQLQLKENEKINICVGKSWSDFPSSFFLPNENFVFSYVESNFTGLLPKLYEKGENATRIIPSDMNNMNRQEFSRYIKPSQCNYLIDRDFFDQSEEHFVEDTEHWEIIIEVPFLNKKKTPMLIRSFFAWLPHESDRYVALKRKEN</sequence>
<keyword evidence="6 10" id="KW-0812">Transmembrane</keyword>
<keyword evidence="9 10" id="KW-0472">Membrane</keyword>